<dbReference type="AlphaFoldDB" id="A0A2P2NVF2"/>
<sequence length="48" mass="5021">MSVCWQGELGLIGKSFKSSSSSVQVTSSLTLSLLDTSSLTYSSSSMVL</sequence>
<accession>A0A2P2NVF2</accession>
<dbReference type="EMBL" id="GGEC01065946">
    <property type="protein sequence ID" value="MBX46430.1"/>
    <property type="molecule type" value="Transcribed_RNA"/>
</dbReference>
<protein>
    <submittedName>
        <fullName evidence="1">Uncharacterized protein</fullName>
    </submittedName>
</protein>
<organism evidence="1">
    <name type="scientific">Rhizophora mucronata</name>
    <name type="common">Asiatic mangrove</name>
    <dbReference type="NCBI Taxonomy" id="61149"/>
    <lineage>
        <taxon>Eukaryota</taxon>
        <taxon>Viridiplantae</taxon>
        <taxon>Streptophyta</taxon>
        <taxon>Embryophyta</taxon>
        <taxon>Tracheophyta</taxon>
        <taxon>Spermatophyta</taxon>
        <taxon>Magnoliopsida</taxon>
        <taxon>eudicotyledons</taxon>
        <taxon>Gunneridae</taxon>
        <taxon>Pentapetalae</taxon>
        <taxon>rosids</taxon>
        <taxon>fabids</taxon>
        <taxon>Malpighiales</taxon>
        <taxon>Rhizophoraceae</taxon>
        <taxon>Rhizophora</taxon>
    </lineage>
</organism>
<evidence type="ECO:0000313" key="1">
    <source>
        <dbReference type="EMBL" id="MBX46430.1"/>
    </source>
</evidence>
<name>A0A2P2NVF2_RHIMU</name>
<proteinExistence type="predicted"/>
<reference evidence="1" key="1">
    <citation type="submission" date="2018-02" db="EMBL/GenBank/DDBJ databases">
        <title>Rhizophora mucronata_Transcriptome.</title>
        <authorList>
            <person name="Meera S.P."/>
            <person name="Sreeshan A."/>
            <person name="Augustine A."/>
        </authorList>
    </citation>
    <scope>NUCLEOTIDE SEQUENCE</scope>
    <source>
        <tissue evidence="1">Leaf</tissue>
    </source>
</reference>